<dbReference type="Pfam" id="PF05794">
    <property type="entry name" value="Tcp11"/>
    <property type="match status" value="1"/>
</dbReference>
<comment type="caution">
    <text evidence="4">The sequence shown here is derived from an EMBL/GenBank/DDBJ whole genome shotgun (WGS) entry which is preliminary data.</text>
</comment>
<evidence type="ECO:0000256" key="2">
    <source>
        <dbReference type="SAM" id="Coils"/>
    </source>
</evidence>
<feature type="region of interest" description="Disordered" evidence="3">
    <location>
        <begin position="49"/>
        <end position="74"/>
    </location>
</feature>
<protein>
    <recommendedName>
        <fullName evidence="6">T-complex protein 11</fullName>
    </recommendedName>
</protein>
<accession>A0ABR2CIQ1</accession>
<evidence type="ECO:0000256" key="3">
    <source>
        <dbReference type="SAM" id="MobiDB-lite"/>
    </source>
</evidence>
<dbReference type="EMBL" id="JBBPBM010000052">
    <property type="protein sequence ID" value="KAK8518804.1"/>
    <property type="molecule type" value="Genomic_DNA"/>
</dbReference>
<reference evidence="4 5" key="1">
    <citation type="journal article" date="2024" name="G3 (Bethesda)">
        <title>Genome assembly of Hibiscus sabdariffa L. provides insights into metabolisms of medicinal natural products.</title>
        <authorList>
            <person name="Kim T."/>
        </authorList>
    </citation>
    <scope>NUCLEOTIDE SEQUENCE [LARGE SCALE GENOMIC DNA]</scope>
    <source>
        <strain evidence="4">TK-2024</strain>
        <tissue evidence="4">Old leaves</tissue>
    </source>
</reference>
<organism evidence="4 5">
    <name type="scientific">Hibiscus sabdariffa</name>
    <name type="common">roselle</name>
    <dbReference type="NCBI Taxonomy" id="183260"/>
    <lineage>
        <taxon>Eukaryota</taxon>
        <taxon>Viridiplantae</taxon>
        <taxon>Streptophyta</taxon>
        <taxon>Embryophyta</taxon>
        <taxon>Tracheophyta</taxon>
        <taxon>Spermatophyta</taxon>
        <taxon>Magnoliopsida</taxon>
        <taxon>eudicotyledons</taxon>
        <taxon>Gunneridae</taxon>
        <taxon>Pentapetalae</taxon>
        <taxon>rosids</taxon>
        <taxon>malvids</taxon>
        <taxon>Malvales</taxon>
        <taxon>Malvaceae</taxon>
        <taxon>Malvoideae</taxon>
        <taxon>Hibiscus</taxon>
    </lineage>
</organism>
<dbReference type="PANTHER" id="PTHR12832">
    <property type="entry name" value="TESTIS-SPECIFIC PROTEIN PBS13 T-COMPLEX 11"/>
    <property type="match status" value="1"/>
</dbReference>
<evidence type="ECO:0000313" key="4">
    <source>
        <dbReference type="EMBL" id="KAK8518804.1"/>
    </source>
</evidence>
<dbReference type="InterPro" id="IPR008862">
    <property type="entry name" value="Tcp11"/>
</dbReference>
<comment type="similarity">
    <text evidence="1">Belongs to the TCP11 family.</text>
</comment>
<proteinExistence type="inferred from homology"/>
<keyword evidence="5" id="KW-1185">Reference proteome</keyword>
<evidence type="ECO:0000256" key="1">
    <source>
        <dbReference type="ARBA" id="ARBA00010954"/>
    </source>
</evidence>
<evidence type="ECO:0008006" key="6">
    <source>
        <dbReference type="Google" id="ProtNLM"/>
    </source>
</evidence>
<gene>
    <name evidence="4" type="ORF">V6N12_012046</name>
</gene>
<feature type="compositionally biased region" description="Polar residues" evidence="3">
    <location>
        <begin position="589"/>
        <end position="602"/>
    </location>
</feature>
<feature type="compositionally biased region" description="Low complexity" evidence="3">
    <location>
        <begin position="627"/>
        <end position="643"/>
    </location>
</feature>
<name>A0ABR2CIQ1_9ROSI</name>
<feature type="coiled-coil region" evidence="2">
    <location>
        <begin position="177"/>
        <end position="247"/>
    </location>
</feature>
<keyword evidence="2" id="KW-0175">Coiled coil</keyword>
<dbReference type="PANTHER" id="PTHR12832:SF34">
    <property type="entry name" value="T-COMPLEX PROTEIN 11"/>
    <property type="match status" value="1"/>
</dbReference>
<feature type="region of interest" description="Disordered" evidence="3">
    <location>
        <begin position="575"/>
        <end position="644"/>
    </location>
</feature>
<dbReference type="Proteomes" id="UP001472677">
    <property type="component" value="Unassembled WGS sequence"/>
</dbReference>
<evidence type="ECO:0000313" key="5">
    <source>
        <dbReference type="Proteomes" id="UP001472677"/>
    </source>
</evidence>
<sequence length="1158" mass="130569">MEFPATETPSFSRVPRRIRKRLLSECKTPTVEEIEAKLRHADLRRQQFIESVSSKARSKPRSPSRSSSNEEDLGQRLEARLQAAEQKRLDMLAKAQLRLAKLDELRQAAKTGVEKRVEKEREKLGTKVESRFQQAEANRMLILKAYSQRRATRNERSSQSLSRRMVRESKYKERVRAAIHQKRVDAEKKRLSLLEEEKKKACARFLQARRVAKSISHQREVERRRMRDKLEDKLQRARRQRAEYLMQRARTHKSIQVNYTRMHKQADLLSRKLARCWRQFLRQRKTTLDLAKAFDSLKINKTSVKSMPFEQLALLIESVATLQTVKALLDRIESRVKASRFGEAADHLSSLDNIDHLLKRVATPKRKTTPRTSMRSREGKRVASMRETAKSLAKLSRYPVRIFLCAYMILGHPDAVLSGQGEREVALTKSAEVFVQEFELLIKIIFEGPIQNSDKESRCALTRRLTFRSQLTAFDKAWCSYLNCFVVWKVKDARLLEEDLVRAACQLELSMIQKCKMTPEGDSTALTHDMKAIQRQVVEDQKLLREKVQHLSGDAGIERMECALSETRTKFFQARESGSPMGSPLASFISPNTHGSPRSLITQKDDRSGLAQTPNRVVRSLFKEDGSSVSSSSSQSDVQLGSSVEKPMVTENELIVNEFLHGQCGFVDNFSATEEDKNSINAKMREIMEKAFWDRIMESMQQDEPDFDPVIGLVREVRDEICELAPRSWREEITDAIDLEILSQVLKSGKLDIAYLGRILEFALITLQKLSAPANDDEIKAANQSLLKELSEICEARENSDNSPARAMIKGLRFVLEQIQVLKLEISKARIRLMEPLLKGPAALDYLTKGFTNRYGPPSNANSSLPLTMRWLSSISNCKDQEWGEHQNSLSTLKANGSSSQELLISITLKTGGNYSSGNASQMTSLNPNASNFTGHEQPECKGERVDVLVRLGLLKLVSGVSGLTPDALPESFSLNFSRLRSVQAEIQKIIVISTSILIFRQILSSEQVVASSAEMESITSNCAERLSDFLDHVEDAGIEGIVETIIDISRDNDKVTDDNILQTRKAMMARMLAKSLQAGDAVFERVSRAVYLAFRGIVLGGSGTHGKQLAGMALRRVGAGSASLTKRVVKEAEVLVVAATVSLRVHGPWYATLIGNM</sequence>